<protein>
    <submittedName>
        <fullName evidence="4">Unannotated protein</fullName>
    </submittedName>
</protein>
<reference evidence="4" key="1">
    <citation type="submission" date="2020-05" db="EMBL/GenBank/DDBJ databases">
        <authorList>
            <person name="Chiriac C."/>
            <person name="Salcher M."/>
            <person name="Ghai R."/>
            <person name="Kavagutti S V."/>
        </authorList>
    </citation>
    <scope>NUCLEOTIDE SEQUENCE</scope>
</reference>
<evidence type="ECO:0000256" key="2">
    <source>
        <dbReference type="SAM" id="MobiDB-lite"/>
    </source>
</evidence>
<accession>A0A6J6W780</accession>
<keyword evidence="1" id="KW-0378">Hydrolase</keyword>
<evidence type="ECO:0000256" key="1">
    <source>
        <dbReference type="ARBA" id="ARBA00022801"/>
    </source>
</evidence>
<dbReference type="CDD" id="cd07719">
    <property type="entry name" value="arylsulfatase_AtsA-like_MBL-fold"/>
    <property type="match status" value="1"/>
</dbReference>
<dbReference type="Gene3D" id="3.60.15.10">
    <property type="entry name" value="Ribonuclease Z/Hydroxyacylglutathione hydrolase-like"/>
    <property type="match status" value="1"/>
</dbReference>
<evidence type="ECO:0000313" key="4">
    <source>
        <dbReference type="EMBL" id="CAB4780721.1"/>
    </source>
</evidence>
<organism evidence="4">
    <name type="scientific">freshwater metagenome</name>
    <dbReference type="NCBI Taxonomy" id="449393"/>
    <lineage>
        <taxon>unclassified sequences</taxon>
        <taxon>metagenomes</taxon>
        <taxon>ecological metagenomes</taxon>
    </lineage>
</organism>
<dbReference type="EMBL" id="CAFAAB010000042">
    <property type="protein sequence ID" value="CAB4780721.1"/>
    <property type="molecule type" value="Genomic_DNA"/>
</dbReference>
<dbReference type="AlphaFoldDB" id="A0A6J6W780"/>
<evidence type="ECO:0000259" key="3">
    <source>
        <dbReference type="SMART" id="SM00849"/>
    </source>
</evidence>
<dbReference type="InterPro" id="IPR036866">
    <property type="entry name" value="RibonucZ/Hydroxyglut_hydro"/>
</dbReference>
<dbReference type="PANTHER" id="PTHR46018:SF2">
    <property type="entry name" value="ZINC PHOSPHODIESTERASE ELAC PROTEIN 1"/>
    <property type="match status" value="1"/>
</dbReference>
<dbReference type="InterPro" id="IPR044094">
    <property type="entry name" value="AtsA-like_MBL-fold"/>
</dbReference>
<dbReference type="InterPro" id="IPR001279">
    <property type="entry name" value="Metallo-B-lactamas"/>
</dbReference>
<dbReference type="SUPFAM" id="SSF56281">
    <property type="entry name" value="Metallo-hydrolase/oxidoreductase"/>
    <property type="match status" value="1"/>
</dbReference>
<gene>
    <name evidence="4" type="ORF">UFOPK2958_00517</name>
</gene>
<sequence>MKITLLGTGSPIPDPNRAGPSSLVSSDGSVLLIDAGRGVVTRLVGAGYFPPMLTGVLLTHLHSDHISDLNDIITSYWVMSQPDSETPLSIWGPPGTIKLVQHILEMLQEDIHYRITHHDDLNAAPRLNVVEVAPGDVFTVGTLSVKVGETDHRPVHPSVAFRISDGVHDVVMAGDGIPCDTLDELLVGADAYVQTVLREDIVKMVPVARLQDILDYHSTVEQAAQTAQRAGIKHLILTHYVPAPPPGGEAEWAAAAKEHFSGNLVVGPDLTSIDLNA</sequence>
<feature type="region of interest" description="Disordered" evidence="2">
    <location>
        <begin position="1"/>
        <end position="21"/>
    </location>
</feature>
<dbReference type="Pfam" id="PF12706">
    <property type="entry name" value="Lactamase_B_2"/>
    <property type="match status" value="1"/>
</dbReference>
<dbReference type="GO" id="GO:0042781">
    <property type="term" value="F:3'-tRNA processing endoribonuclease activity"/>
    <property type="evidence" value="ECO:0007669"/>
    <property type="project" value="TreeGrafter"/>
</dbReference>
<proteinExistence type="predicted"/>
<dbReference type="SMART" id="SM00849">
    <property type="entry name" value="Lactamase_B"/>
    <property type="match status" value="1"/>
</dbReference>
<name>A0A6J6W780_9ZZZZ</name>
<feature type="domain" description="Metallo-beta-lactamase" evidence="3">
    <location>
        <begin position="18"/>
        <end position="217"/>
    </location>
</feature>
<dbReference type="PANTHER" id="PTHR46018">
    <property type="entry name" value="ZINC PHOSPHODIESTERASE ELAC PROTEIN 1"/>
    <property type="match status" value="1"/>
</dbReference>